<dbReference type="PATRIC" id="fig|1461693.3.peg.2308"/>
<dbReference type="eggNOG" id="COG4655">
    <property type="taxonomic scope" value="Bacteria"/>
</dbReference>
<dbReference type="RefSeq" id="WP_035251601.1">
    <property type="nucleotide sequence ID" value="NZ_AQQY01000007.1"/>
</dbReference>
<feature type="domain" description="Putative Flp pilus-assembly TadG-like N-terminal" evidence="2">
    <location>
        <begin position="30"/>
        <end position="75"/>
    </location>
</feature>
<dbReference type="AlphaFoldDB" id="A0A058ZL20"/>
<keyword evidence="1" id="KW-0812">Transmembrane</keyword>
<dbReference type="SUPFAM" id="SSF53300">
    <property type="entry name" value="vWA-like"/>
    <property type="match status" value="1"/>
</dbReference>
<evidence type="ECO:0000256" key="1">
    <source>
        <dbReference type="SAM" id="Phobius"/>
    </source>
</evidence>
<feature type="transmembrane region" description="Helical" evidence="1">
    <location>
        <begin position="32"/>
        <end position="51"/>
    </location>
</feature>
<dbReference type="Pfam" id="PF13400">
    <property type="entry name" value="Tad"/>
    <property type="match status" value="1"/>
</dbReference>
<organism evidence="3 4">
    <name type="scientific">Actibacterium atlanticum</name>
    <dbReference type="NCBI Taxonomy" id="1461693"/>
    <lineage>
        <taxon>Bacteria</taxon>
        <taxon>Pseudomonadati</taxon>
        <taxon>Pseudomonadota</taxon>
        <taxon>Alphaproteobacteria</taxon>
        <taxon>Rhodobacterales</taxon>
        <taxon>Roseobacteraceae</taxon>
        <taxon>Actibacterium</taxon>
    </lineage>
</organism>
<sequence>MFNRTVQSLTPRPASGLRRLARSFGRNEEGSMLLFGMYIMIAMLLCAGLAIDTIRFEARRMELQNTLDRAVLAAADLDQDVDARAVVIDYFDKAGLSEFLDTDSINVDSSTASGELSFRRVNATATANITTIWLHLLGVDNLQATAYSTAEEGITDLEVSLVVDVSGSMGWSSSSGNSKIYELRQAAKDFVYYMQCNPNEERGSGADCSVEEGKVSISLVPYAEQVTAGEELLDYMHVTAEHDYSHCVTFSADDMLTTTIPLEDDPDNPDPLQRTGHFDPWNNGTWASNNSRTCRTNNWRKIRPVQGDYVQLINYIDDLSAGGNTSIDVGMKWGAALLDPSMRDTVIDLIGHNDDDGNPDPIVDAVFFDRPYSYTQDYMMKVIVLMTDGVNTDQHYLKDGYREGDSPVWRNTHYSDRYSIYKESTGKYYYTHNGTWNDYPYGDADGEPITVTNTYCTWSWWYGRRCWTETETTYEQQPGSAVQMTYPEVWDKFTTDWFGDWSWLEDPETHWGNGTKNTRLSQICAAARAQGIIVYTIGFEVSGNADDVMSDCASTPGHYFAADGTNLSETFGVIASSINQLRLTQ</sequence>
<keyword evidence="1" id="KW-1133">Transmembrane helix</keyword>
<dbReference type="Proteomes" id="UP000024836">
    <property type="component" value="Unassembled WGS sequence"/>
</dbReference>
<dbReference type="InterPro" id="IPR028087">
    <property type="entry name" value="Tad_N"/>
</dbReference>
<accession>A0A058ZL20</accession>
<evidence type="ECO:0000313" key="4">
    <source>
        <dbReference type="Proteomes" id="UP000024836"/>
    </source>
</evidence>
<dbReference type="EMBL" id="AQQY01000007">
    <property type="protein sequence ID" value="KCV81511.1"/>
    <property type="molecule type" value="Genomic_DNA"/>
</dbReference>
<name>A0A058ZL20_9RHOB</name>
<dbReference type="Gene3D" id="3.40.50.410">
    <property type="entry name" value="von Willebrand factor, type A domain"/>
    <property type="match status" value="1"/>
</dbReference>
<evidence type="ECO:0000313" key="3">
    <source>
        <dbReference type="EMBL" id="KCV81511.1"/>
    </source>
</evidence>
<proteinExistence type="predicted"/>
<keyword evidence="1" id="KW-0472">Membrane</keyword>
<keyword evidence="4" id="KW-1185">Reference proteome</keyword>
<dbReference type="STRING" id="1461693.ATO10_11382"/>
<comment type="caution">
    <text evidence="3">The sequence shown here is derived from an EMBL/GenBank/DDBJ whole genome shotgun (WGS) entry which is preliminary data.</text>
</comment>
<dbReference type="OrthoDB" id="7522752at2"/>
<dbReference type="InterPro" id="IPR036465">
    <property type="entry name" value="vWFA_dom_sf"/>
</dbReference>
<gene>
    <name evidence="3" type="ORF">ATO10_11382</name>
</gene>
<reference evidence="3 4" key="1">
    <citation type="submission" date="2013-04" db="EMBL/GenBank/DDBJ databases">
        <title>Shimia sp. 22II-S11-Z10 Genome Sequencing.</title>
        <authorList>
            <person name="Lai Q."/>
            <person name="Li G."/>
            <person name="Shao Z."/>
        </authorList>
    </citation>
    <scope>NUCLEOTIDE SEQUENCE [LARGE SCALE GENOMIC DNA]</scope>
    <source>
        <strain evidence="4">22II-S11-Z10</strain>
    </source>
</reference>
<protein>
    <recommendedName>
        <fullName evidence="2">Putative Flp pilus-assembly TadG-like N-terminal domain-containing protein</fullName>
    </recommendedName>
</protein>
<evidence type="ECO:0000259" key="2">
    <source>
        <dbReference type="Pfam" id="PF13400"/>
    </source>
</evidence>